<organism evidence="1 2">
    <name type="scientific">Phialemonium thermophilum</name>
    <dbReference type="NCBI Taxonomy" id="223376"/>
    <lineage>
        <taxon>Eukaryota</taxon>
        <taxon>Fungi</taxon>
        <taxon>Dikarya</taxon>
        <taxon>Ascomycota</taxon>
        <taxon>Pezizomycotina</taxon>
        <taxon>Sordariomycetes</taxon>
        <taxon>Sordariomycetidae</taxon>
        <taxon>Cephalothecales</taxon>
        <taxon>Cephalothecaceae</taxon>
        <taxon>Phialemonium</taxon>
    </lineage>
</organism>
<proteinExistence type="predicted"/>
<dbReference type="Proteomes" id="UP001586593">
    <property type="component" value="Unassembled WGS sequence"/>
</dbReference>
<evidence type="ECO:0000313" key="1">
    <source>
        <dbReference type="EMBL" id="KAL1849921.1"/>
    </source>
</evidence>
<accession>A0ABR3W0E5</accession>
<protein>
    <recommendedName>
        <fullName evidence="3">Tetracyclin repressor-like C-terminal domain-containing protein</fullName>
    </recommendedName>
</protein>
<comment type="caution">
    <text evidence="1">The sequence shown here is derived from an EMBL/GenBank/DDBJ whole genome shotgun (WGS) entry which is preliminary data.</text>
</comment>
<gene>
    <name evidence="1" type="ORF">VTK73DRAFT_9784</name>
</gene>
<evidence type="ECO:0008006" key="3">
    <source>
        <dbReference type="Google" id="ProtNLM"/>
    </source>
</evidence>
<evidence type="ECO:0000313" key="2">
    <source>
        <dbReference type="Proteomes" id="UP001586593"/>
    </source>
</evidence>
<reference evidence="1 2" key="1">
    <citation type="journal article" date="2024" name="Commun. Biol.">
        <title>Comparative genomic analysis of thermophilic fungi reveals convergent evolutionary adaptations and gene losses.</title>
        <authorList>
            <person name="Steindorff A.S."/>
            <person name="Aguilar-Pontes M.V."/>
            <person name="Robinson A.J."/>
            <person name="Andreopoulos B."/>
            <person name="LaButti K."/>
            <person name="Kuo A."/>
            <person name="Mondo S."/>
            <person name="Riley R."/>
            <person name="Otillar R."/>
            <person name="Haridas S."/>
            <person name="Lipzen A."/>
            <person name="Grimwood J."/>
            <person name="Schmutz J."/>
            <person name="Clum A."/>
            <person name="Reid I.D."/>
            <person name="Moisan M.C."/>
            <person name="Butler G."/>
            <person name="Nguyen T.T.M."/>
            <person name="Dewar K."/>
            <person name="Conant G."/>
            <person name="Drula E."/>
            <person name="Henrissat B."/>
            <person name="Hansel C."/>
            <person name="Singer S."/>
            <person name="Hutchinson M.I."/>
            <person name="de Vries R.P."/>
            <person name="Natvig D.O."/>
            <person name="Powell A.J."/>
            <person name="Tsang A."/>
            <person name="Grigoriev I.V."/>
        </authorList>
    </citation>
    <scope>NUCLEOTIDE SEQUENCE [LARGE SCALE GENOMIC DNA]</scope>
    <source>
        <strain evidence="1 2">ATCC 24622</strain>
    </source>
</reference>
<name>A0ABR3W0E5_9PEZI</name>
<dbReference type="EMBL" id="JAZHXJ010000851">
    <property type="protein sequence ID" value="KAL1849921.1"/>
    <property type="molecule type" value="Genomic_DNA"/>
</dbReference>
<keyword evidence="2" id="KW-1185">Reference proteome</keyword>
<sequence length="188" mass="20446">MLGPVHWQGSSIGFGRLLSKSCRRPSAGVPRGRGGPSDMGCLATRETQRAHDSWPAISCMRGPLGHVDWSVLRRSSPISLPRYPDYGTNASPDQVWQRWAAVWCAQSLGVHLERRAGKDATEAFFQGVAAVLSGAEFDVPEGESASKVGRSALRCAMAMWFIQNVSQRTVTTPFLGATKALLREVFDS</sequence>